<dbReference type="InterPro" id="IPR045527">
    <property type="entry name" value="DUF6470"/>
</dbReference>
<gene>
    <name evidence="1" type="ORF">ABID52_000599</name>
</gene>
<comment type="caution">
    <text evidence="1">The sequence shown here is derived from an EMBL/GenBank/DDBJ whole genome shotgun (WGS) entry which is preliminary data.</text>
</comment>
<sequence>MDFPSLKLESRFAKLGLNNLKGEQSIEQPPAEITIEQPHAELLMETIKGKLSIDQSKAWEDMDLKSIFKRIEEFAQNGFQDNMEGIARTAQQGDQLMKIENKNNMIAIQAESNSRSKEFEFNIGWVPSHFSVNIAYEAAKLNIDWKQNTPVINVKVNRPNIEYYPGKVEGEMLQYPELRIEVVGLYVNAQK</sequence>
<dbReference type="RefSeq" id="WP_198768385.1">
    <property type="nucleotide sequence ID" value="NZ_JAEACF010000001.1"/>
</dbReference>
<proteinExistence type="predicted"/>
<accession>A0ABV2LEJ6</accession>
<name>A0ABV2LEJ6_9BACL</name>
<evidence type="ECO:0000313" key="2">
    <source>
        <dbReference type="Proteomes" id="UP001549097"/>
    </source>
</evidence>
<dbReference type="Pfam" id="PF20074">
    <property type="entry name" value="DUF6470"/>
    <property type="match status" value="1"/>
</dbReference>
<keyword evidence="2" id="KW-1185">Reference proteome</keyword>
<protein>
    <submittedName>
        <fullName evidence="1">Uncharacterized protein</fullName>
    </submittedName>
</protein>
<evidence type="ECO:0000313" key="1">
    <source>
        <dbReference type="EMBL" id="MET3727018.1"/>
    </source>
</evidence>
<reference evidence="1 2" key="1">
    <citation type="submission" date="2024-06" db="EMBL/GenBank/DDBJ databases">
        <title>Genomic Encyclopedia of Type Strains, Phase IV (KMG-IV): sequencing the most valuable type-strain genomes for metagenomic binning, comparative biology and taxonomic classification.</title>
        <authorList>
            <person name="Goeker M."/>
        </authorList>
    </citation>
    <scope>NUCLEOTIDE SEQUENCE [LARGE SCALE GENOMIC DNA]</scope>
    <source>
        <strain evidence="1 2">DSM 100124</strain>
    </source>
</reference>
<organism evidence="1 2">
    <name type="scientific">Fictibacillus halophilus</name>
    <dbReference type="NCBI Taxonomy" id="1610490"/>
    <lineage>
        <taxon>Bacteria</taxon>
        <taxon>Bacillati</taxon>
        <taxon>Bacillota</taxon>
        <taxon>Bacilli</taxon>
        <taxon>Bacillales</taxon>
        <taxon>Fictibacillaceae</taxon>
        <taxon>Fictibacillus</taxon>
    </lineage>
</organism>
<dbReference type="EMBL" id="JBEPMP010000001">
    <property type="protein sequence ID" value="MET3727018.1"/>
    <property type="molecule type" value="Genomic_DNA"/>
</dbReference>
<dbReference type="Proteomes" id="UP001549097">
    <property type="component" value="Unassembled WGS sequence"/>
</dbReference>